<reference evidence="1" key="2">
    <citation type="journal article" date="2007" name="Science">
        <title>Draft genome sequence of the sexually transmitted pathogen Trichomonas vaginalis.</title>
        <authorList>
            <person name="Carlton J.M."/>
            <person name="Hirt R.P."/>
            <person name="Silva J.C."/>
            <person name="Delcher A.L."/>
            <person name="Schatz M."/>
            <person name="Zhao Q."/>
            <person name="Wortman J.R."/>
            <person name="Bidwell S.L."/>
            <person name="Alsmark U.C.M."/>
            <person name="Besteiro S."/>
            <person name="Sicheritz-Ponten T."/>
            <person name="Noel C.J."/>
            <person name="Dacks J.B."/>
            <person name="Foster P.G."/>
            <person name="Simillion C."/>
            <person name="Van de Peer Y."/>
            <person name="Miranda-Saavedra D."/>
            <person name="Barton G.J."/>
            <person name="Westrop G.D."/>
            <person name="Mueller S."/>
            <person name="Dessi D."/>
            <person name="Fiori P.L."/>
            <person name="Ren Q."/>
            <person name="Paulsen I."/>
            <person name="Zhang H."/>
            <person name="Bastida-Corcuera F.D."/>
            <person name="Simoes-Barbosa A."/>
            <person name="Brown M.T."/>
            <person name="Hayes R.D."/>
            <person name="Mukherjee M."/>
            <person name="Okumura C.Y."/>
            <person name="Schneider R."/>
            <person name="Smith A.J."/>
            <person name="Vanacova S."/>
            <person name="Villalvazo M."/>
            <person name="Haas B.J."/>
            <person name="Pertea M."/>
            <person name="Feldblyum T.V."/>
            <person name="Utterback T.R."/>
            <person name="Shu C.L."/>
            <person name="Osoegawa K."/>
            <person name="de Jong P.J."/>
            <person name="Hrdy I."/>
            <person name="Horvathova L."/>
            <person name="Zubacova Z."/>
            <person name="Dolezal P."/>
            <person name="Malik S.B."/>
            <person name="Logsdon J.M. Jr."/>
            <person name="Henze K."/>
            <person name="Gupta A."/>
            <person name="Wang C.C."/>
            <person name="Dunne R.L."/>
            <person name="Upcroft J.A."/>
            <person name="Upcroft P."/>
            <person name="White O."/>
            <person name="Salzberg S.L."/>
            <person name="Tang P."/>
            <person name="Chiu C.-H."/>
            <person name="Lee Y.-S."/>
            <person name="Embley T.M."/>
            <person name="Coombs G.H."/>
            <person name="Mottram J.C."/>
            <person name="Tachezy J."/>
            <person name="Fraser-Liggett C.M."/>
            <person name="Johnson P.J."/>
        </authorList>
    </citation>
    <scope>NUCLEOTIDE SEQUENCE [LARGE SCALE GENOMIC DNA]</scope>
    <source>
        <strain evidence="1">G3</strain>
    </source>
</reference>
<dbReference type="InterPro" id="IPR036770">
    <property type="entry name" value="Ankyrin_rpt-contain_sf"/>
</dbReference>
<reference evidence="1" key="1">
    <citation type="submission" date="2006-10" db="EMBL/GenBank/DDBJ databases">
        <authorList>
            <person name="Amadeo P."/>
            <person name="Zhao Q."/>
            <person name="Wortman J."/>
            <person name="Fraser-Liggett C."/>
            <person name="Carlton J."/>
        </authorList>
    </citation>
    <scope>NUCLEOTIDE SEQUENCE</scope>
    <source>
        <strain evidence="1">G3</strain>
    </source>
</reference>
<dbReference type="Proteomes" id="UP000001542">
    <property type="component" value="Unassembled WGS sequence"/>
</dbReference>
<dbReference type="PANTHER" id="PTHR24159">
    <property type="match status" value="1"/>
</dbReference>
<dbReference type="RefSeq" id="XP_001319924.1">
    <property type="nucleotide sequence ID" value="XM_001319889.1"/>
</dbReference>
<dbReference type="SMART" id="SM00248">
    <property type="entry name" value="ANK"/>
    <property type="match status" value="2"/>
</dbReference>
<evidence type="ECO:0000313" key="2">
    <source>
        <dbReference type="Proteomes" id="UP000001542"/>
    </source>
</evidence>
<dbReference type="SMR" id="A2EHW9"/>
<name>A2EHW9_TRIV3</name>
<protein>
    <recommendedName>
        <fullName evidence="3">DUF3447 domain-containing protein</fullName>
    </recommendedName>
</protein>
<dbReference type="AlphaFoldDB" id="A2EHW9"/>
<dbReference type="Gene3D" id="1.25.40.20">
    <property type="entry name" value="Ankyrin repeat-containing domain"/>
    <property type="match status" value="1"/>
</dbReference>
<proteinExistence type="predicted"/>
<dbReference type="SUPFAM" id="SSF48403">
    <property type="entry name" value="Ankyrin repeat"/>
    <property type="match status" value="1"/>
</dbReference>
<dbReference type="VEuPathDB" id="TrichDB:TVAG_117820"/>
<organism evidence="1 2">
    <name type="scientific">Trichomonas vaginalis (strain ATCC PRA-98 / G3)</name>
    <dbReference type="NCBI Taxonomy" id="412133"/>
    <lineage>
        <taxon>Eukaryota</taxon>
        <taxon>Metamonada</taxon>
        <taxon>Parabasalia</taxon>
        <taxon>Trichomonadida</taxon>
        <taxon>Trichomonadidae</taxon>
        <taxon>Trichomonas</taxon>
    </lineage>
</organism>
<dbReference type="VEuPathDB" id="TrichDB:TVAGG3_0063940"/>
<sequence>MAFYFIDIFSNIRLKDIELFAELYQTLSTEFSHIIKPNNDRLASLLYYKGLKFKQFKPQLDKEEIINLYSKESPLYYIAWDKFDGLKYGFPNLEVNSKINSISPLDCAIKYGSELCFNYLRNQGAKYTAESSRYAIQSGNQNIFSQMLYDGQSFDNMIDIALDYHNFEIAEYLKSNLGQVPSSIAESMYYGNYDIASYLLTNGANINKAYNNFRFISINVSWNSTCFSY</sequence>
<keyword evidence="2" id="KW-1185">Reference proteome</keyword>
<dbReference type="InterPro" id="IPR002110">
    <property type="entry name" value="Ankyrin_rpt"/>
</dbReference>
<accession>A2EHW9</accession>
<dbReference type="EMBL" id="DS113393">
    <property type="protein sequence ID" value="EAY07701.1"/>
    <property type="molecule type" value="Genomic_DNA"/>
</dbReference>
<dbReference type="PANTHER" id="PTHR24159:SF5">
    <property type="entry name" value="ANK_REP_REGION DOMAIN-CONTAINING PROTEIN"/>
    <property type="match status" value="1"/>
</dbReference>
<dbReference type="KEGG" id="tva:4765607"/>
<gene>
    <name evidence="1" type="ORF">TVAG_117820</name>
</gene>
<evidence type="ECO:0008006" key="3">
    <source>
        <dbReference type="Google" id="ProtNLM"/>
    </source>
</evidence>
<evidence type="ECO:0000313" key="1">
    <source>
        <dbReference type="EMBL" id="EAY07701.1"/>
    </source>
</evidence>
<dbReference type="InParanoid" id="A2EHW9"/>